<dbReference type="OrthoDB" id="700427at2"/>
<accession>A0A4U0GR67</accession>
<comment type="caution">
    <text evidence="4">The sequence shown here is derived from an EMBL/GenBank/DDBJ whole genome shotgun (WGS) entry which is preliminary data.</text>
</comment>
<feature type="domain" description="Protein FecR C-terminal" evidence="3">
    <location>
        <begin position="255"/>
        <end position="318"/>
    </location>
</feature>
<feature type="domain" description="FecR protein" evidence="2">
    <location>
        <begin position="114"/>
        <end position="208"/>
    </location>
</feature>
<dbReference type="PANTHER" id="PTHR30273">
    <property type="entry name" value="PERIPLASMIC SIGNAL SENSOR AND SIGMA FACTOR ACTIVATOR FECR-RELATED"/>
    <property type="match status" value="1"/>
</dbReference>
<evidence type="ECO:0000259" key="2">
    <source>
        <dbReference type="Pfam" id="PF04773"/>
    </source>
</evidence>
<dbReference type="Gene3D" id="3.55.50.30">
    <property type="match status" value="1"/>
</dbReference>
<dbReference type="InterPro" id="IPR032508">
    <property type="entry name" value="FecR_C"/>
</dbReference>
<keyword evidence="1" id="KW-1133">Transmembrane helix</keyword>
<evidence type="ECO:0000256" key="1">
    <source>
        <dbReference type="SAM" id="Phobius"/>
    </source>
</evidence>
<dbReference type="PANTHER" id="PTHR30273:SF2">
    <property type="entry name" value="PROTEIN FECR"/>
    <property type="match status" value="1"/>
</dbReference>
<dbReference type="EMBL" id="SUKA01000009">
    <property type="protein sequence ID" value="TJY61451.1"/>
    <property type="molecule type" value="Genomic_DNA"/>
</dbReference>
<dbReference type="RefSeq" id="WP_136822805.1">
    <property type="nucleotide sequence ID" value="NZ_BMJX01000009.1"/>
</dbReference>
<evidence type="ECO:0000259" key="3">
    <source>
        <dbReference type="Pfam" id="PF16344"/>
    </source>
</evidence>
<dbReference type="AlphaFoldDB" id="A0A4U0GR67"/>
<dbReference type="Pfam" id="PF16344">
    <property type="entry name" value="FecR_C"/>
    <property type="match status" value="1"/>
</dbReference>
<organism evidence="4 5">
    <name type="scientific">Sphingobacterium alkalisoli</name>
    <dbReference type="NCBI Taxonomy" id="1874115"/>
    <lineage>
        <taxon>Bacteria</taxon>
        <taxon>Pseudomonadati</taxon>
        <taxon>Bacteroidota</taxon>
        <taxon>Sphingobacteriia</taxon>
        <taxon>Sphingobacteriales</taxon>
        <taxon>Sphingobacteriaceae</taxon>
        <taxon>Sphingobacterium</taxon>
    </lineage>
</organism>
<dbReference type="Gene3D" id="2.60.120.1440">
    <property type="match status" value="1"/>
</dbReference>
<keyword evidence="1" id="KW-0812">Transmembrane</keyword>
<reference evidence="4 5" key="1">
    <citation type="submission" date="2019-04" db="EMBL/GenBank/DDBJ databases">
        <title>Sphingobacterium olei sp. nov., isolated from oil-contaminated soil.</title>
        <authorList>
            <person name="Liu B."/>
        </authorList>
    </citation>
    <scope>NUCLEOTIDE SEQUENCE [LARGE SCALE GENOMIC DNA]</scope>
    <source>
        <strain evidence="4 5">Y3L14</strain>
    </source>
</reference>
<sequence>MKFTILQQLLKKYQKGDATDAERFVVDRWYESFENERKEVPDLADDAKKERLKARIWRNIPRPKKAQIWYMRRPMQVAVSVIIVVGAVLAIYTGLFRTGESDLVSAKSEMAAQQITTAARQIKKVRLPDSTEVWLNSNSILDIPKGYGMGKRTVRLRGEAFFDVKRDTALPFMVGTDGIIVTVLGTSFNVRSYPSLQQIKIAVNTGKVSISDTTSNPLSVLTKGQWLTYQKSDKSCHVDDHITSVATSWRDGSVVLDDANFEELAQGVQNLYGIRLATNNPEVSAYRYTLTLTARMRLEESMRVICTILNKHYKEEETGDIYIY</sequence>
<proteinExistence type="predicted"/>
<protein>
    <submittedName>
        <fullName evidence="4">DUF4974 domain-containing protein</fullName>
    </submittedName>
</protein>
<dbReference type="InterPro" id="IPR006860">
    <property type="entry name" value="FecR"/>
</dbReference>
<dbReference type="Pfam" id="PF04773">
    <property type="entry name" value="FecR"/>
    <property type="match status" value="1"/>
</dbReference>
<dbReference type="GO" id="GO:0016989">
    <property type="term" value="F:sigma factor antagonist activity"/>
    <property type="evidence" value="ECO:0007669"/>
    <property type="project" value="TreeGrafter"/>
</dbReference>
<evidence type="ECO:0000313" key="4">
    <source>
        <dbReference type="EMBL" id="TJY61451.1"/>
    </source>
</evidence>
<keyword evidence="5" id="KW-1185">Reference proteome</keyword>
<dbReference type="InterPro" id="IPR012373">
    <property type="entry name" value="Ferrdict_sens_TM"/>
</dbReference>
<dbReference type="PIRSF" id="PIRSF018266">
    <property type="entry name" value="FecR"/>
    <property type="match status" value="1"/>
</dbReference>
<dbReference type="Proteomes" id="UP000309872">
    <property type="component" value="Unassembled WGS sequence"/>
</dbReference>
<feature type="transmembrane region" description="Helical" evidence="1">
    <location>
        <begin position="77"/>
        <end position="95"/>
    </location>
</feature>
<gene>
    <name evidence="4" type="ORF">FAZ19_21360</name>
</gene>
<keyword evidence="1" id="KW-0472">Membrane</keyword>
<name>A0A4U0GR67_9SPHI</name>
<evidence type="ECO:0000313" key="5">
    <source>
        <dbReference type="Proteomes" id="UP000309872"/>
    </source>
</evidence>